<dbReference type="InterPro" id="IPR011990">
    <property type="entry name" value="TPR-like_helical_dom_sf"/>
</dbReference>
<dbReference type="PANTHER" id="PTHR47926:SF347">
    <property type="entry name" value="PENTATRICOPEPTIDE REPEAT-CONTAINING PROTEIN"/>
    <property type="match status" value="1"/>
</dbReference>
<name>A0A392QWL7_9FABA</name>
<keyword evidence="1" id="KW-0677">Repeat</keyword>
<feature type="non-terminal residue" evidence="3">
    <location>
        <position position="119"/>
    </location>
</feature>
<dbReference type="InterPro" id="IPR002885">
    <property type="entry name" value="PPR_rpt"/>
</dbReference>
<dbReference type="Proteomes" id="UP000265520">
    <property type="component" value="Unassembled WGS sequence"/>
</dbReference>
<evidence type="ECO:0000256" key="2">
    <source>
        <dbReference type="PROSITE-ProRule" id="PRU00708"/>
    </source>
</evidence>
<organism evidence="3 4">
    <name type="scientific">Trifolium medium</name>
    <dbReference type="NCBI Taxonomy" id="97028"/>
    <lineage>
        <taxon>Eukaryota</taxon>
        <taxon>Viridiplantae</taxon>
        <taxon>Streptophyta</taxon>
        <taxon>Embryophyta</taxon>
        <taxon>Tracheophyta</taxon>
        <taxon>Spermatophyta</taxon>
        <taxon>Magnoliopsida</taxon>
        <taxon>eudicotyledons</taxon>
        <taxon>Gunneridae</taxon>
        <taxon>Pentapetalae</taxon>
        <taxon>rosids</taxon>
        <taxon>fabids</taxon>
        <taxon>Fabales</taxon>
        <taxon>Fabaceae</taxon>
        <taxon>Papilionoideae</taxon>
        <taxon>50 kb inversion clade</taxon>
        <taxon>NPAAA clade</taxon>
        <taxon>Hologalegina</taxon>
        <taxon>IRL clade</taxon>
        <taxon>Trifolieae</taxon>
        <taxon>Trifolium</taxon>
    </lineage>
</organism>
<evidence type="ECO:0000256" key="1">
    <source>
        <dbReference type="ARBA" id="ARBA00022737"/>
    </source>
</evidence>
<evidence type="ECO:0000313" key="3">
    <source>
        <dbReference type="EMBL" id="MCI28282.1"/>
    </source>
</evidence>
<dbReference type="Gene3D" id="1.25.40.10">
    <property type="entry name" value="Tetratricopeptide repeat domain"/>
    <property type="match status" value="1"/>
</dbReference>
<feature type="repeat" description="PPR" evidence="2">
    <location>
        <begin position="76"/>
        <end position="110"/>
    </location>
</feature>
<dbReference type="AlphaFoldDB" id="A0A392QWL7"/>
<protein>
    <submittedName>
        <fullName evidence="3">Pentatricopeptide repeat-containing protein</fullName>
    </submittedName>
</protein>
<dbReference type="PROSITE" id="PS51375">
    <property type="entry name" value="PPR"/>
    <property type="match status" value="1"/>
</dbReference>
<dbReference type="GO" id="GO:0003723">
    <property type="term" value="F:RNA binding"/>
    <property type="evidence" value="ECO:0007669"/>
    <property type="project" value="InterPro"/>
</dbReference>
<keyword evidence="4" id="KW-1185">Reference proteome</keyword>
<sequence>MLFEGVLPDAYTFSAIFKAFAEVGVLSHGQKAHALALVLGFEVSDGFVATAIVDMYAKFDRMRDARLVFDRVLDKDVVLCTALIVGYNQHGFDGEALEVFEEMVDRRIKPNEYTLASVL</sequence>
<evidence type="ECO:0000313" key="4">
    <source>
        <dbReference type="Proteomes" id="UP000265520"/>
    </source>
</evidence>
<accession>A0A392QWL7</accession>
<dbReference type="Pfam" id="PF13041">
    <property type="entry name" value="PPR_2"/>
    <property type="match status" value="1"/>
</dbReference>
<dbReference type="InterPro" id="IPR046960">
    <property type="entry name" value="PPR_At4g14850-like_plant"/>
</dbReference>
<comment type="caution">
    <text evidence="3">The sequence shown here is derived from an EMBL/GenBank/DDBJ whole genome shotgun (WGS) entry which is preliminary data.</text>
</comment>
<dbReference type="GO" id="GO:0009451">
    <property type="term" value="P:RNA modification"/>
    <property type="evidence" value="ECO:0007669"/>
    <property type="project" value="InterPro"/>
</dbReference>
<reference evidence="3 4" key="1">
    <citation type="journal article" date="2018" name="Front. Plant Sci.">
        <title>Red Clover (Trifolium pratense) and Zigzag Clover (T. medium) - A Picture of Genomic Similarities and Differences.</title>
        <authorList>
            <person name="Dluhosova J."/>
            <person name="Istvanek J."/>
            <person name="Nedelnik J."/>
            <person name="Repkova J."/>
        </authorList>
    </citation>
    <scope>NUCLEOTIDE SEQUENCE [LARGE SCALE GENOMIC DNA]</scope>
    <source>
        <strain evidence="4">cv. 10/8</strain>
        <tissue evidence="3">Leaf</tissue>
    </source>
</reference>
<dbReference type="PANTHER" id="PTHR47926">
    <property type="entry name" value="PENTATRICOPEPTIDE REPEAT-CONTAINING PROTEIN"/>
    <property type="match status" value="1"/>
</dbReference>
<dbReference type="NCBIfam" id="TIGR00756">
    <property type="entry name" value="PPR"/>
    <property type="match status" value="1"/>
</dbReference>
<proteinExistence type="predicted"/>
<dbReference type="EMBL" id="LXQA010164706">
    <property type="protein sequence ID" value="MCI28282.1"/>
    <property type="molecule type" value="Genomic_DNA"/>
</dbReference>